<dbReference type="InterPro" id="IPR036513">
    <property type="entry name" value="STAS_dom_sf"/>
</dbReference>
<keyword evidence="2" id="KW-1185">Reference proteome</keyword>
<accession>A0ABT1MDB6</accession>
<name>A0ABT1MDB6_9MYCO</name>
<organism evidence="1 2">
    <name type="scientific">Mycolicibacterium arenosum</name>
    <dbReference type="NCBI Taxonomy" id="2952157"/>
    <lineage>
        <taxon>Bacteria</taxon>
        <taxon>Bacillati</taxon>
        <taxon>Actinomycetota</taxon>
        <taxon>Actinomycetes</taxon>
        <taxon>Mycobacteriales</taxon>
        <taxon>Mycobacteriaceae</taxon>
        <taxon>Mycolicibacterium</taxon>
    </lineage>
</organism>
<protein>
    <submittedName>
        <fullName evidence="1">ATP-binding protein</fullName>
    </submittedName>
</protein>
<dbReference type="InterPro" id="IPR036890">
    <property type="entry name" value="HATPase_C_sf"/>
</dbReference>
<dbReference type="SUPFAM" id="SSF55874">
    <property type="entry name" value="ATPase domain of HSP90 chaperone/DNA topoisomerase II/histidine kinase"/>
    <property type="match status" value="1"/>
</dbReference>
<dbReference type="Proteomes" id="UP001651690">
    <property type="component" value="Unassembled WGS sequence"/>
</dbReference>
<evidence type="ECO:0000313" key="1">
    <source>
        <dbReference type="EMBL" id="MCP9276555.1"/>
    </source>
</evidence>
<dbReference type="Gene3D" id="3.30.750.24">
    <property type="entry name" value="STAS domain"/>
    <property type="match status" value="1"/>
</dbReference>
<dbReference type="EMBL" id="JANDBD010000017">
    <property type="protein sequence ID" value="MCP9276555.1"/>
    <property type="molecule type" value="Genomic_DNA"/>
</dbReference>
<dbReference type="SUPFAM" id="SSF52091">
    <property type="entry name" value="SpoIIaa-like"/>
    <property type="match status" value="1"/>
</dbReference>
<dbReference type="GO" id="GO:0005524">
    <property type="term" value="F:ATP binding"/>
    <property type="evidence" value="ECO:0007669"/>
    <property type="project" value="UniProtKB-KW"/>
</dbReference>
<reference evidence="1 2" key="1">
    <citation type="submission" date="2022-06" db="EMBL/GenBank/DDBJ databases">
        <title>Mycolicibacterium sp. CAU 1645 isolated from seawater.</title>
        <authorList>
            <person name="Kim W."/>
        </authorList>
    </citation>
    <scope>NUCLEOTIDE SEQUENCE [LARGE SCALE GENOMIC DNA]</scope>
    <source>
        <strain evidence="1 2">CAU 1645</strain>
    </source>
</reference>
<dbReference type="Gene3D" id="3.30.565.10">
    <property type="entry name" value="Histidine kinase-like ATPase, C-terminal domain"/>
    <property type="match status" value="1"/>
</dbReference>
<comment type="caution">
    <text evidence="1">The sequence shown here is derived from an EMBL/GenBank/DDBJ whole genome shotgun (WGS) entry which is preliminary data.</text>
</comment>
<dbReference type="RefSeq" id="WP_255064619.1">
    <property type="nucleotide sequence ID" value="NZ_JANDBD010000017.1"/>
</dbReference>
<keyword evidence="1" id="KW-0067">ATP-binding</keyword>
<evidence type="ECO:0000313" key="2">
    <source>
        <dbReference type="Proteomes" id="UP001651690"/>
    </source>
</evidence>
<proteinExistence type="predicted"/>
<gene>
    <name evidence="1" type="ORF">NM203_30655</name>
</gene>
<sequence>MDLLPPIDTDELEPLTADSINRWSETSPADNDEVWIDLSRVAWIDPMGLVVVAATAEDAAATGRTVRFTPPLDRNVRSYMSRMHLDECLRRFCPRVDLPRVRERNTAHRLSELRRFDGDAGDALADQVFEALCAVGKSRDDAKSFYKGVSEVVSNVIDHSGVSGGWAAMQVQRPDLITFAIADAGDGLQETLSRHNEVEGPVDAMEKAFLRECSGTGALGRGTGLDDLVQRVRRHRGQLRAWSGKATGYSAGGRVACRGVGAAFPGTVIYAEFKPERRGGMST</sequence>
<keyword evidence="1" id="KW-0547">Nucleotide-binding</keyword>